<dbReference type="EMBL" id="CAJVPS010021140">
    <property type="protein sequence ID" value="CAG8706551.1"/>
    <property type="molecule type" value="Genomic_DNA"/>
</dbReference>
<name>A0A9N9HUK7_9GLOM</name>
<gene>
    <name evidence="1" type="ORF">ALEPTO_LOCUS11765</name>
</gene>
<feature type="non-terminal residue" evidence="1">
    <location>
        <position position="93"/>
    </location>
</feature>
<feature type="non-terminal residue" evidence="1">
    <location>
        <position position="1"/>
    </location>
</feature>
<keyword evidence="2" id="KW-1185">Reference proteome</keyword>
<comment type="caution">
    <text evidence="1">The sequence shown here is derived from an EMBL/GenBank/DDBJ whole genome shotgun (WGS) entry which is preliminary data.</text>
</comment>
<organism evidence="1 2">
    <name type="scientific">Ambispora leptoticha</name>
    <dbReference type="NCBI Taxonomy" id="144679"/>
    <lineage>
        <taxon>Eukaryota</taxon>
        <taxon>Fungi</taxon>
        <taxon>Fungi incertae sedis</taxon>
        <taxon>Mucoromycota</taxon>
        <taxon>Glomeromycotina</taxon>
        <taxon>Glomeromycetes</taxon>
        <taxon>Archaeosporales</taxon>
        <taxon>Ambisporaceae</taxon>
        <taxon>Ambispora</taxon>
    </lineage>
</organism>
<accession>A0A9N9HUK7</accession>
<sequence length="93" mass="10599">VVPVLFTEKYPEKVEKLALIAPAGLMKFTNLPFFGRILTFPGVSQLLCYPIMMPLIEKSIITRLDKENKISALADEIKNIVLYQLHKYEGFAK</sequence>
<dbReference type="Proteomes" id="UP000789508">
    <property type="component" value="Unassembled WGS sequence"/>
</dbReference>
<protein>
    <submittedName>
        <fullName evidence="1">12523_t:CDS:1</fullName>
    </submittedName>
</protein>
<evidence type="ECO:0000313" key="2">
    <source>
        <dbReference type="Proteomes" id="UP000789508"/>
    </source>
</evidence>
<dbReference type="AlphaFoldDB" id="A0A9N9HUK7"/>
<reference evidence="1" key="1">
    <citation type="submission" date="2021-06" db="EMBL/GenBank/DDBJ databases">
        <authorList>
            <person name="Kallberg Y."/>
            <person name="Tangrot J."/>
            <person name="Rosling A."/>
        </authorList>
    </citation>
    <scope>NUCLEOTIDE SEQUENCE</scope>
    <source>
        <strain evidence="1">FL130A</strain>
    </source>
</reference>
<proteinExistence type="predicted"/>
<evidence type="ECO:0000313" key="1">
    <source>
        <dbReference type="EMBL" id="CAG8706551.1"/>
    </source>
</evidence>
<dbReference type="OrthoDB" id="408373at2759"/>